<gene>
    <name evidence="1" type="ORF">g.29347</name>
</gene>
<dbReference type="EMBL" id="GDHC01004858">
    <property type="protein sequence ID" value="JAQ13771.1"/>
    <property type="molecule type" value="Transcribed_RNA"/>
</dbReference>
<sequence length="131" mass="14013">MYDTVSTMRSAEVVLREAPPRLPSNVFAMVRQCVLHTQKCNINTSPGVATAVRKLHLLSSVQASEEVHALVSSVTLPAASAVPTNTIYVVSDAHERLKTVEETEVSATNGGTMTIAAGAAMTENGEYEKLR</sequence>
<dbReference type="AlphaFoldDB" id="A0A146M1U9"/>
<reference evidence="1" key="1">
    <citation type="journal article" date="2016" name="Gigascience">
        <title>De novo construction of an expanded transcriptome assembly for the western tarnished plant bug, Lygus hesperus.</title>
        <authorList>
            <person name="Tassone E.E."/>
            <person name="Geib S.M."/>
            <person name="Hall B."/>
            <person name="Fabrick J.A."/>
            <person name="Brent C.S."/>
            <person name="Hull J.J."/>
        </authorList>
    </citation>
    <scope>NUCLEOTIDE SEQUENCE</scope>
</reference>
<proteinExistence type="predicted"/>
<evidence type="ECO:0000313" key="1">
    <source>
        <dbReference type="EMBL" id="JAQ13771.1"/>
    </source>
</evidence>
<name>A0A146M1U9_LYGHE</name>
<organism evidence="1">
    <name type="scientific">Lygus hesperus</name>
    <name type="common">Western plant bug</name>
    <dbReference type="NCBI Taxonomy" id="30085"/>
    <lineage>
        <taxon>Eukaryota</taxon>
        <taxon>Metazoa</taxon>
        <taxon>Ecdysozoa</taxon>
        <taxon>Arthropoda</taxon>
        <taxon>Hexapoda</taxon>
        <taxon>Insecta</taxon>
        <taxon>Pterygota</taxon>
        <taxon>Neoptera</taxon>
        <taxon>Paraneoptera</taxon>
        <taxon>Hemiptera</taxon>
        <taxon>Heteroptera</taxon>
        <taxon>Panheteroptera</taxon>
        <taxon>Cimicomorpha</taxon>
        <taxon>Miridae</taxon>
        <taxon>Mirini</taxon>
        <taxon>Lygus</taxon>
    </lineage>
</organism>
<accession>A0A146M1U9</accession>
<protein>
    <submittedName>
        <fullName evidence="1">Uncharacterized protein</fullName>
    </submittedName>
</protein>